<feature type="region of interest" description="Disordered" evidence="1">
    <location>
        <begin position="292"/>
        <end position="328"/>
    </location>
</feature>
<protein>
    <submittedName>
        <fullName evidence="2">Uncharacterized protein</fullName>
    </submittedName>
</protein>
<gene>
    <name evidence="2" type="ORF">V6N12_023970</name>
</gene>
<feature type="compositionally biased region" description="Basic residues" evidence="1">
    <location>
        <begin position="377"/>
        <end position="386"/>
    </location>
</feature>
<keyword evidence="3" id="KW-1185">Reference proteome</keyword>
<evidence type="ECO:0000313" key="3">
    <source>
        <dbReference type="Proteomes" id="UP001472677"/>
    </source>
</evidence>
<feature type="compositionally biased region" description="Basic and acidic residues" evidence="1">
    <location>
        <begin position="84"/>
        <end position="99"/>
    </location>
</feature>
<accession>A0ABR2G064</accession>
<comment type="caution">
    <text evidence="2">The sequence shown here is derived from an EMBL/GenBank/DDBJ whole genome shotgun (WGS) entry which is preliminary data.</text>
</comment>
<feature type="region of interest" description="Disordered" evidence="1">
    <location>
        <begin position="369"/>
        <end position="395"/>
    </location>
</feature>
<sequence>MGCAFFACFSASKNRKHQHLVDGDSSVDLKPQANEAVRSSEEEDFWKPFNPIILKKEKLGELLNNSGKKQVAFDLNVETHDELSVESSDKLLKNEENKGTEGTVKGSGSSVLDLRASAVVCESQNNRYQNSEESGDGLKDLDLEIKEINEDGIGKAENEPGLDIEESSESLFSLSIESRKHVSEVESDEKEVNSPMPIVLNPNAEDKGGECVQSVLNPVENLAQWKGVKAKAKASVPLKDEEKENINVEQGSDIPISPESNFKLGTSSSRLFSNGKKLVGQEIAVDTSLSSWLAGPENTPNSKGSTDSVGNSEASRKTNSPRSYEDRPILGALTLEELKQHSASTCSRKCRSHSIIGTVGSYWNHTGQIVDADSSSPHKRTPRTRSRNIQEERPRWNAIPFEARLERALDTGTAFS</sequence>
<feature type="region of interest" description="Disordered" evidence="1">
    <location>
        <begin position="183"/>
        <end position="205"/>
    </location>
</feature>
<evidence type="ECO:0000313" key="2">
    <source>
        <dbReference type="EMBL" id="KAK8589576.1"/>
    </source>
</evidence>
<reference evidence="2 3" key="1">
    <citation type="journal article" date="2024" name="G3 (Bethesda)">
        <title>Genome assembly of Hibiscus sabdariffa L. provides insights into metabolisms of medicinal natural products.</title>
        <authorList>
            <person name="Kim T."/>
        </authorList>
    </citation>
    <scope>NUCLEOTIDE SEQUENCE [LARGE SCALE GENOMIC DNA]</scope>
    <source>
        <strain evidence="2">TK-2024</strain>
        <tissue evidence="2">Old leaves</tissue>
    </source>
</reference>
<evidence type="ECO:0000256" key="1">
    <source>
        <dbReference type="SAM" id="MobiDB-lite"/>
    </source>
</evidence>
<dbReference type="PANTHER" id="PTHR33318:SF22">
    <property type="entry name" value="SUPPRESSOR PROTEIN SRP40-LIKE ISOFORM X1"/>
    <property type="match status" value="1"/>
</dbReference>
<dbReference type="Proteomes" id="UP001472677">
    <property type="component" value="Unassembled WGS sequence"/>
</dbReference>
<dbReference type="InterPro" id="IPR039300">
    <property type="entry name" value="JASON"/>
</dbReference>
<dbReference type="PANTHER" id="PTHR33318">
    <property type="entry name" value="ASPARTYL/GLUTAMYL-TRNA(ASN/GLN) AMIDOTRANSFERASE SUBUNIT"/>
    <property type="match status" value="1"/>
</dbReference>
<dbReference type="EMBL" id="JBBPBM010000004">
    <property type="protein sequence ID" value="KAK8589576.1"/>
    <property type="molecule type" value="Genomic_DNA"/>
</dbReference>
<organism evidence="2 3">
    <name type="scientific">Hibiscus sabdariffa</name>
    <name type="common">roselle</name>
    <dbReference type="NCBI Taxonomy" id="183260"/>
    <lineage>
        <taxon>Eukaryota</taxon>
        <taxon>Viridiplantae</taxon>
        <taxon>Streptophyta</taxon>
        <taxon>Embryophyta</taxon>
        <taxon>Tracheophyta</taxon>
        <taxon>Spermatophyta</taxon>
        <taxon>Magnoliopsida</taxon>
        <taxon>eudicotyledons</taxon>
        <taxon>Gunneridae</taxon>
        <taxon>Pentapetalae</taxon>
        <taxon>rosids</taxon>
        <taxon>malvids</taxon>
        <taxon>Malvales</taxon>
        <taxon>Malvaceae</taxon>
        <taxon>Malvoideae</taxon>
        <taxon>Hibiscus</taxon>
    </lineage>
</organism>
<feature type="compositionally biased region" description="Polar residues" evidence="1">
    <location>
        <begin position="298"/>
        <end position="322"/>
    </location>
</feature>
<proteinExistence type="predicted"/>
<feature type="region of interest" description="Disordered" evidence="1">
    <location>
        <begin position="84"/>
        <end position="108"/>
    </location>
</feature>
<name>A0ABR2G064_9ROSI</name>